<feature type="transmembrane region" description="Helical" evidence="5">
    <location>
        <begin position="384"/>
        <end position="402"/>
    </location>
</feature>
<keyword evidence="5" id="KW-0812">Transmembrane</keyword>
<dbReference type="InterPro" id="IPR006059">
    <property type="entry name" value="SBP"/>
</dbReference>
<evidence type="ECO:0000313" key="7">
    <source>
        <dbReference type="EMBL" id="MZL70206.1"/>
    </source>
</evidence>
<dbReference type="CDD" id="cd13590">
    <property type="entry name" value="PBP2_PotD_PotF_like"/>
    <property type="match status" value="1"/>
</dbReference>
<evidence type="ECO:0000256" key="4">
    <source>
        <dbReference type="ARBA" id="ARBA00022764"/>
    </source>
</evidence>
<evidence type="ECO:0000256" key="1">
    <source>
        <dbReference type="ARBA" id="ARBA00004418"/>
    </source>
</evidence>
<dbReference type="Proteomes" id="UP000184089">
    <property type="component" value="Unassembled WGS sequence"/>
</dbReference>
<dbReference type="AlphaFoldDB" id="A0AAQ1MBA9"/>
<dbReference type="GO" id="GO:0042597">
    <property type="term" value="C:periplasmic space"/>
    <property type="evidence" value="ECO:0007669"/>
    <property type="project" value="UniProtKB-SubCell"/>
</dbReference>
<dbReference type="EMBL" id="WWVX01000007">
    <property type="protein sequence ID" value="MZL70206.1"/>
    <property type="molecule type" value="Genomic_DNA"/>
</dbReference>
<evidence type="ECO:0000256" key="3">
    <source>
        <dbReference type="ARBA" id="ARBA00022729"/>
    </source>
</evidence>
<dbReference type="PANTHER" id="PTHR30222">
    <property type="entry name" value="SPERMIDINE/PUTRESCINE-BINDING PERIPLASMIC PROTEIN"/>
    <property type="match status" value="1"/>
</dbReference>
<dbReference type="PANTHER" id="PTHR30222:SF17">
    <property type="entry name" value="SPERMIDINE_PUTRESCINE-BINDING PERIPLASMIC PROTEIN"/>
    <property type="match status" value="1"/>
</dbReference>
<dbReference type="SUPFAM" id="SSF53850">
    <property type="entry name" value="Periplasmic binding protein-like II"/>
    <property type="match status" value="1"/>
</dbReference>
<accession>A0AAQ1MBA9</accession>
<dbReference type="Gene3D" id="3.40.190.10">
    <property type="entry name" value="Periplasmic binding protein-like II"/>
    <property type="match status" value="2"/>
</dbReference>
<keyword evidence="10" id="KW-1185">Reference proteome</keyword>
<dbReference type="PRINTS" id="PR00909">
    <property type="entry name" value="SPERMDNBNDNG"/>
</dbReference>
<proteinExistence type="predicted"/>
<evidence type="ECO:0000256" key="2">
    <source>
        <dbReference type="ARBA" id="ARBA00022448"/>
    </source>
</evidence>
<gene>
    <name evidence="7" type="ORF">GT747_10615</name>
    <name evidence="8" type="ORF">SAMN05444424_0127</name>
</gene>
<name>A0AAQ1MBA9_9FIRM</name>
<evidence type="ECO:0000256" key="5">
    <source>
        <dbReference type="SAM" id="Phobius"/>
    </source>
</evidence>
<dbReference type="Proteomes" id="UP000474718">
    <property type="component" value="Unassembled WGS sequence"/>
</dbReference>
<evidence type="ECO:0000313" key="10">
    <source>
        <dbReference type="Proteomes" id="UP000474718"/>
    </source>
</evidence>
<reference evidence="7 10" key="3">
    <citation type="journal article" date="2019" name="Nat. Med.">
        <title>A library of human gut bacterial isolates paired with longitudinal multiomics data enables mechanistic microbiome research.</title>
        <authorList>
            <person name="Poyet M."/>
            <person name="Groussin M."/>
            <person name="Gibbons S.M."/>
            <person name="Avila-Pacheco J."/>
            <person name="Jiang X."/>
            <person name="Kearney S.M."/>
            <person name="Perrotta A.R."/>
            <person name="Berdy B."/>
            <person name="Zhao S."/>
            <person name="Lieberman T.D."/>
            <person name="Swanson P.K."/>
            <person name="Smith M."/>
            <person name="Roesemann S."/>
            <person name="Alexander J.E."/>
            <person name="Rich S.A."/>
            <person name="Livny J."/>
            <person name="Vlamakis H."/>
            <person name="Clish C."/>
            <person name="Bullock K."/>
            <person name="Deik A."/>
            <person name="Scott J."/>
            <person name="Pierce K.A."/>
            <person name="Xavier R.J."/>
            <person name="Alm E.J."/>
        </authorList>
    </citation>
    <scope>NUCLEOTIDE SEQUENCE [LARGE SCALE GENOMIC DNA]</scope>
    <source>
        <strain evidence="7 10">BIOML-A2</strain>
    </source>
</reference>
<protein>
    <submittedName>
        <fullName evidence="7">Extracellular solute-binding protein</fullName>
    </submittedName>
    <submittedName>
        <fullName evidence="8">Spermidine/putrescine transport system substrate-binding protein</fullName>
    </submittedName>
</protein>
<dbReference type="EMBL" id="FQVY01000001">
    <property type="protein sequence ID" value="SHF63201.1"/>
    <property type="molecule type" value="Genomic_DNA"/>
</dbReference>
<comment type="subcellular location">
    <subcellularLocation>
        <location evidence="1">Periplasm</location>
    </subcellularLocation>
</comment>
<dbReference type="InterPro" id="IPR001188">
    <property type="entry name" value="Sperm_putr-bd"/>
</dbReference>
<keyword evidence="5" id="KW-1133">Transmembrane helix</keyword>
<keyword evidence="2" id="KW-0813">Transport</keyword>
<feature type="signal peptide" evidence="6">
    <location>
        <begin position="1"/>
        <end position="29"/>
    </location>
</feature>
<dbReference type="RefSeq" id="WP_021658866.1">
    <property type="nucleotide sequence ID" value="NZ_FQVY01000001.1"/>
</dbReference>
<comment type="caution">
    <text evidence="8">The sequence shown here is derived from an EMBL/GenBank/DDBJ whole genome shotgun (WGS) entry which is preliminary data.</text>
</comment>
<dbReference type="Pfam" id="PF13416">
    <property type="entry name" value="SBP_bac_8"/>
    <property type="match status" value="1"/>
</dbReference>
<evidence type="ECO:0000313" key="8">
    <source>
        <dbReference type="EMBL" id="SHF63201.1"/>
    </source>
</evidence>
<sequence length="415" mass="47271">MKKNRLFKRVFSLLLCLALLLCAACPVLAEEDGYEFDTTGVDYQKFRGQNVSINVYNWGLYIAEGEDDSMNVCKEFERLTGIKVNYTNFATNEEMYAKLKSGASKYDVIFPSDYMVGKLIEEGMLAELNFKNIPNYDRYVDDNFKNLEYDPEGKYSVAYTWGTVGILYNAAMVEKEVDSWDILWDMDYAGQILMFNNSRDAFGIALKKLGYSMNTTDKDQLKEAADLLKEQKPLVQAYVMDEIFDKLGAGEAAIAPYYAGDYALIKADNPDIAFAFPKEGTNRFVDAACVPKDCNNQEAAELFINFLNDPAVAYENFETIGYSSPNTGAVELMDEEEKADPVLYPGDEVLERAETFLNLDDETNEYMQQLWIEVLSDDQNVNRWIIPVFVAGAIAVSLFINVRRSIKNRRKRYEK</sequence>
<feature type="chain" id="PRO_5042829707" evidence="6">
    <location>
        <begin position="30"/>
        <end position="415"/>
    </location>
</feature>
<organism evidence="8 9">
    <name type="scientific">Bittarella massiliensis</name>
    <name type="common">ex Durand et al. 2017</name>
    <dbReference type="NCBI Taxonomy" id="1720313"/>
    <lineage>
        <taxon>Bacteria</taxon>
        <taxon>Bacillati</taxon>
        <taxon>Bacillota</taxon>
        <taxon>Clostridia</taxon>
        <taxon>Eubacteriales</taxon>
        <taxon>Oscillospiraceae</taxon>
        <taxon>Bittarella (ex Durand et al. 2017)</taxon>
    </lineage>
</organism>
<evidence type="ECO:0000313" key="9">
    <source>
        <dbReference type="Proteomes" id="UP000184089"/>
    </source>
</evidence>
<keyword evidence="3 6" id="KW-0732">Signal</keyword>
<keyword evidence="4" id="KW-0574">Periplasm</keyword>
<reference evidence="9" key="1">
    <citation type="submission" date="2016-11" db="EMBL/GenBank/DDBJ databases">
        <authorList>
            <person name="Jaros S."/>
            <person name="Januszkiewicz K."/>
            <person name="Wedrychowicz H."/>
        </authorList>
    </citation>
    <scope>NUCLEOTIDE SEQUENCE [LARGE SCALE GENOMIC DNA]</scope>
    <source>
        <strain evidence="9">DSM 4029</strain>
    </source>
</reference>
<dbReference type="GO" id="GO:0015846">
    <property type="term" value="P:polyamine transport"/>
    <property type="evidence" value="ECO:0007669"/>
    <property type="project" value="InterPro"/>
</dbReference>
<keyword evidence="5" id="KW-0472">Membrane</keyword>
<evidence type="ECO:0000256" key="6">
    <source>
        <dbReference type="SAM" id="SignalP"/>
    </source>
</evidence>
<dbReference type="GO" id="GO:0019808">
    <property type="term" value="F:polyamine binding"/>
    <property type="evidence" value="ECO:0007669"/>
    <property type="project" value="InterPro"/>
</dbReference>
<reference evidence="8" key="2">
    <citation type="submission" date="2016-11" db="EMBL/GenBank/DDBJ databases">
        <authorList>
            <person name="Varghese N."/>
            <person name="Submissions S."/>
        </authorList>
    </citation>
    <scope>NUCLEOTIDE SEQUENCE</scope>
    <source>
        <strain evidence="8">DSM 4029</strain>
    </source>
</reference>